<dbReference type="AntiFam" id="ANF00142">
    <property type="entry name" value="Shadow ORF (opposite yadG)"/>
</dbReference>
<comment type="caution">
    <text evidence="1">The sequence shown here is derived from an EMBL/GenBank/DDBJ whole genome shotgun (WGS) entry which is preliminary data.</text>
</comment>
<dbReference type="AlphaFoldDB" id="A0A645BH19"/>
<dbReference type="EMBL" id="VSSQ01019637">
    <property type="protein sequence ID" value="MPM63851.1"/>
    <property type="molecule type" value="Genomic_DNA"/>
</dbReference>
<reference evidence="1" key="1">
    <citation type="submission" date="2019-08" db="EMBL/GenBank/DDBJ databases">
        <authorList>
            <person name="Kucharzyk K."/>
            <person name="Murdoch R.W."/>
            <person name="Higgins S."/>
            <person name="Loffler F."/>
        </authorList>
    </citation>
    <scope>NUCLEOTIDE SEQUENCE</scope>
</reference>
<organism evidence="1">
    <name type="scientific">bioreactor metagenome</name>
    <dbReference type="NCBI Taxonomy" id="1076179"/>
    <lineage>
        <taxon>unclassified sequences</taxon>
        <taxon>metagenomes</taxon>
        <taxon>ecological metagenomes</taxon>
    </lineage>
</organism>
<evidence type="ECO:0000313" key="1">
    <source>
        <dbReference type="EMBL" id="MPM63851.1"/>
    </source>
</evidence>
<name>A0A645BH19_9ZZZZ</name>
<sequence>MDFNYLPSKPAPSHGYLKLIFYKIRLSISQLFKALYSRFLLCTSCLGSPFNPGQLFSQQILPFFLAGPFHLFPKELFLQEAIIVSVVFIESASIQLYRFIRNSLQKVSVMGYHEQCTFSLVEISFQIIYYVIIQMVGRLVEYQKIRGVYESGG</sequence>
<accession>A0A645BH19</accession>
<protein>
    <submittedName>
        <fullName evidence="1">Uncharacterized protein</fullName>
    </submittedName>
</protein>
<proteinExistence type="predicted"/>
<gene>
    <name evidence="1" type="ORF">SDC9_110735</name>
</gene>